<evidence type="ECO:0000313" key="18">
    <source>
        <dbReference type="EMBL" id="CAG04726.1"/>
    </source>
</evidence>
<feature type="region of interest" description="Disordered" evidence="16">
    <location>
        <begin position="525"/>
        <end position="589"/>
    </location>
</feature>
<evidence type="ECO:0000259" key="17">
    <source>
        <dbReference type="PROSITE" id="PS50835"/>
    </source>
</evidence>
<dbReference type="PANTHER" id="PTHR47633:SF4">
    <property type="entry name" value="MYOPALLADIN ISOFORM X1"/>
    <property type="match status" value="1"/>
</dbReference>
<dbReference type="PANTHER" id="PTHR47633">
    <property type="entry name" value="IMMUNOGLOBULIN"/>
    <property type="match status" value="1"/>
</dbReference>
<evidence type="ECO:0000256" key="9">
    <source>
        <dbReference type="ARBA" id="ARBA00023203"/>
    </source>
</evidence>
<dbReference type="SUPFAM" id="SSF48726">
    <property type="entry name" value="Immunoglobulin"/>
    <property type="match status" value="5"/>
</dbReference>
<evidence type="ECO:0000256" key="15">
    <source>
        <dbReference type="ARBA" id="ARBA00070767"/>
    </source>
</evidence>
<feature type="domain" description="Ig-like" evidence="17">
    <location>
        <begin position="1656"/>
        <end position="1740"/>
    </location>
</feature>
<dbReference type="GO" id="GO:0030018">
    <property type="term" value="C:Z disc"/>
    <property type="evidence" value="ECO:0007669"/>
    <property type="project" value="UniProtKB-SubCell"/>
</dbReference>
<feature type="compositionally biased region" description="Polar residues" evidence="16">
    <location>
        <begin position="1016"/>
        <end position="1031"/>
    </location>
</feature>
<dbReference type="SUPFAM" id="SSF74788">
    <property type="entry name" value="Cullin repeat-like"/>
    <property type="match status" value="1"/>
</dbReference>
<dbReference type="InterPro" id="IPR013783">
    <property type="entry name" value="Ig-like_fold"/>
</dbReference>
<keyword evidence="11" id="KW-0393">Immunoglobulin domain</keyword>
<dbReference type="FunFam" id="2.60.40.10:FF:001108">
    <property type="entry name" value="palladin isoform X2"/>
    <property type="match status" value="1"/>
</dbReference>
<feature type="compositionally biased region" description="Low complexity" evidence="16">
    <location>
        <begin position="1118"/>
        <end position="1135"/>
    </location>
</feature>
<evidence type="ECO:0000256" key="5">
    <source>
        <dbReference type="ARBA" id="ARBA00022553"/>
    </source>
</evidence>
<feature type="domain" description="Ig-like" evidence="17">
    <location>
        <begin position="633"/>
        <end position="723"/>
    </location>
</feature>
<evidence type="ECO:0000256" key="8">
    <source>
        <dbReference type="ARBA" id="ARBA00023157"/>
    </source>
</evidence>
<dbReference type="GO" id="GO:0005634">
    <property type="term" value="C:nucleus"/>
    <property type="evidence" value="ECO:0007669"/>
    <property type="project" value="UniProtKB-SubCell"/>
</dbReference>
<feature type="domain" description="Ig-like" evidence="17">
    <location>
        <begin position="1557"/>
        <end position="1648"/>
    </location>
</feature>
<dbReference type="SMART" id="SM00409">
    <property type="entry name" value="IG"/>
    <property type="match status" value="5"/>
</dbReference>
<keyword evidence="8" id="KW-1015">Disulfide bond</keyword>
<dbReference type="GO" id="GO:0006511">
    <property type="term" value="P:ubiquitin-dependent protein catabolic process"/>
    <property type="evidence" value="ECO:0007669"/>
    <property type="project" value="InterPro"/>
</dbReference>
<feature type="region of interest" description="Disordered" evidence="16">
    <location>
        <begin position="892"/>
        <end position="970"/>
    </location>
</feature>
<evidence type="ECO:0000256" key="2">
    <source>
        <dbReference type="ARBA" id="ARBA00004216"/>
    </source>
</evidence>
<evidence type="ECO:0000256" key="12">
    <source>
        <dbReference type="ARBA" id="ARBA00058480"/>
    </source>
</evidence>
<gene>
    <name evidence="18" type="ORF">GSTENG00024550001</name>
</gene>
<feature type="compositionally biased region" description="Basic residues" evidence="16">
    <location>
        <begin position="525"/>
        <end position="541"/>
    </location>
</feature>
<feature type="domain" description="Ig-like" evidence="17">
    <location>
        <begin position="1427"/>
        <end position="1511"/>
    </location>
</feature>
<keyword evidence="7" id="KW-0175">Coiled coil</keyword>
<feature type="region of interest" description="Disordered" evidence="16">
    <location>
        <begin position="337"/>
        <end position="369"/>
    </location>
</feature>
<feature type="compositionally biased region" description="Low complexity" evidence="16">
    <location>
        <begin position="1239"/>
        <end position="1276"/>
    </location>
</feature>
<comment type="caution">
    <text evidence="18">The sequence shown here is derived from an EMBL/GenBank/DDBJ whole genome shotgun (WGS) entry which is preliminary data.</text>
</comment>
<feature type="region of interest" description="Disordered" evidence="16">
    <location>
        <begin position="609"/>
        <end position="630"/>
    </location>
</feature>
<protein>
    <recommendedName>
        <fullName evidence="15">Myopalladin</fullName>
    </recommendedName>
</protein>
<feature type="region of interest" description="Disordered" evidence="16">
    <location>
        <begin position="1116"/>
        <end position="1144"/>
    </location>
</feature>
<sequence>MERRDGDTFVVKDDHNHNYRSIRSSKVLLDSKAVPQAICGPVQTGEPDAQRGEVWTVDLGGSDSGSESSELSETDCAAMSAMAEAKFTLDSAPKLLLNSLALEDYRNNHWPNLEKAIDRLLLHNPTDHISVSYAQIYSYVYKCVCQQHSELLYNDLTTKIANHLQQVSTSLEVSPPEYFIENFNTAFTQYTASLQCIVPVFMYLSKFYIESKLNRDLREELMKLFADHVAEKHVNTLIPLLIRANSTPFHVQPSTMAGVVTGLYSLRPEWARLAPALFSGFIPRINPPALESLLPDYAAHDQKLQLELSMKGFPRMQENTEQPQSLSQLLRESYLAEARAQHGHSRADAPSSRLQFPGSLKSKTDDPVGHSDVHFPDLSAFLSQEELDKSVDLARQAIGHEYREDRAEANTSVTPSSPSNPYSFTAVPLANHSAAPFAAPTNQPVPELNRPAAHISFTPDRKMHRTSSGSDGMIRNSRDSGEGINDLNRAGRNAPYNLETQSKKEFLNKAADFIEELSSLFKANSSKRVRPRACKSHRSRTQNKSLSDGSFDPLNEDTRERVVTSTEDERERPYTAVGHQTEDRPEPGTGQLQDCGITQELQPNCNVQDAGKETEGCTPTETPYPTEPECEPPQFIQKLRSREIAEGSKVQLDCIVRGLPPPEVRWFCEGKELENSPDIQILNNGELHSLIISEAFEEDTGRYSCFASNVCGTDSTSAEIYVEGASSSDSEGEHHFEHIAHDTGHPESQTAISIISLVPPAQAATTATSLPLNAVSSVPPILTLPTQTSHPENLQDVYASCGQLVALECRVRGVPSPRVVWYRDESQMEDSPDFRILQKKPRSPAESEEICTLVIAEVFPEDSGMFTCTASNKFGTVSSTAALRVKVNDAPKHENGSQAVVPLPDPPPNSCLKSGALTSHKDPRASSRVGLRVHFKLPEDEEEAQSDASCQSEDAAQMSAKEPPPVRAKPKLDPAQLQLLHNQVLLEQQQETDPQTQAQVQPQSHPVTHAHIQPEVQGSQQGPLWSSQINSEPGRPPFHTMTPHSTALLTSASPAPVVITTFSPPQAVHSPGPQIKTSSLVTSPLPPPLIGRAVAPSNQMNNLHSSHLCLSPASVARAGPTTTSSTPPAPRMSAPPAQPTPSFQQFTSPAAQLRSTHASLMNLTPSSTPFNYARPKEFIAAQTFSPVRSPSPTESPVPLLQELAAELNSSAASSPTIPPFSSPPRVFPTRVLMSPTSPPSSLVSSPTPGSASLLNIRAQSPPQASSPASSSSTPSPIQNPVAFLSSVLPSLSLTQPTNSMGLPKGAPTGLKKTVPKARPSSTDKARESKEILLHEIEKKLQLRDSTPHFAHQQVLLPSTTFSSFNIITHHSSVDLTSCFPFFQEYKVSSFEQRLMSEIEFRLERTPVEESDEEVQHDDVPTGKCIVPIFDKKLKNFKAMEGVPVTFSCKIVGIPVPKVYWFKDGKQILKKNVHYKKIRDGDGTCALHIESTTSDDDGNYTVMAANPQGRISCSGHLIVQTGPPRPRCRHFILRGERRVQSCVREAEGEEAQERFFKPHFLQAPGDMLAHEGKLCRLDCKVSGLPAPELMWLVNGKPIYPDLYHKMLVRENGVHSLVIDPLTQKDAGTYTCIASNKAGQSSFSLELKVVEKAMKYPPQFLEKLQNMGIPEGTPVRLECRVVGMPPPVIFWKKDNDSIPNTKERITMTQDATGYVCLLIQPTRKDDAGWYTVSAKNEAGIVSCTCRLDIY</sequence>
<evidence type="ECO:0000256" key="16">
    <source>
        <dbReference type="SAM" id="MobiDB-lite"/>
    </source>
</evidence>
<reference evidence="18" key="2">
    <citation type="submission" date="2004-02" db="EMBL/GenBank/DDBJ databases">
        <authorList>
            <consortium name="Genoscope"/>
            <consortium name="Whitehead Institute Centre for Genome Research"/>
        </authorList>
    </citation>
    <scope>NUCLEOTIDE SEQUENCE</scope>
</reference>
<dbReference type="InterPro" id="IPR013098">
    <property type="entry name" value="Ig_I-set"/>
</dbReference>
<dbReference type="SMART" id="SM00408">
    <property type="entry name" value="IGc2"/>
    <property type="match status" value="5"/>
</dbReference>
<dbReference type="PROSITE" id="PS50835">
    <property type="entry name" value="IG_LIKE"/>
    <property type="match status" value="5"/>
</dbReference>
<organism evidence="18">
    <name type="scientific">Tetraodon nigroviridis</name>
    <name type="common">Spotted green pufferfish</name>
    <name type="synonym">Chelonodon nigroviridis</name>
    <dbReference type="NCBI Taxonomy" id="99883"/>
    <lineage>
        <taxon>Eukaryota</taxon>
        <taxon>Metazoa</taxon>
        <taxon>Chordata</taxon>
        <taxon>Craniata</taxon>
        <taxon>Vertebrata</taxon>
        <taxon>Euteleostomi</taxon>
        <taxon>Actinopterygii</taxon>
        <taxon>Neopterygii</taxon>
        <taxon>Teleostei</taxon>
        <taxon>Neoteleostei</taxon>
        <taxon>Acanthomorphata</taxon>
        <taxon>Eupercaria</taxon>
        <taxon>Tetraodontiformes</taxon>
        <taxon>Tetradontoidea</taxon>
        <taxon>Tetraodontidae</taxon>
        <taxon>Tetraodon</taxon>
    </lineage>
</organism>
<evidence type="ECO:0000256" key="10">
    <source>
        <dbReference type="ARBA" id="ARBA00023242"/>
    </source>
</evidence>
<accession>Q4S3Q6</accession>
<dbReference type="InterPro" id="IPR001373">
    <property type="entry name" value="Cullin_N"/>
</dbReference>
<feature type="domain" description="Ig-like" evidence="17">
    <location>
        <begin position="779"/>
        <end position="884"/>
    </location>
</feature>
<name>Q4S3Q6_TETNG</name>
<dbReference type="InterPro" id="IPR003598">
    <property type="entry name" value="Ig_sub2"/>
</dbReference>
<evidence type="ECO:0000256" key="7">
    <source>
        <dbReference type="ARBA" id="ARBA00023054"/>
    </source>
</evidence>
<evidence type="ECO:0000256" key="11">
    <source>
        <dbReference type="ARBA" id="ARBA00023319"/>
    </source>
</evidence>
<dbReference type="Pfam" id="PF07679">
    <property type="entry name" value="I-set"/>
    <property type="match status" value="5"/>
</dbReference>
<evidence type="ECO:0000256" key="13">
    <source>
        <dbReference type="ARBA" id="ARBA00061540"/>
    </source>
</evidence>
<dbReference type="FunFam" id="2.60.40.10:FF:000032">
    <property type="entry name" value="palladin isoform X1"/>
    <property type="match status" value="2"/>
</dbReference>
<dbReference type="Gene3D" id="2.60.40.10">
    <property type="entry name" value="Immunoglobulins"/>
    <property type="match status" value="5"/>
</dbReference>
<comment type="similarity">
    <text evidence="13">Belongs to the myotilin/palladin family.</text>
</comment>
<evidence type="ECO:0000256" key="1">
    <source>
        <dbReference type="ARBA" id="ARBA00004123"/>
    </source>
</evidence>
<dbReference type="KEGG" id="tng:GSTEN00024550G001"/>
<comment type="function">
    <text evidence="12">Component of the sarcomere that tethers together nebulin (skeletal muscle) and nebulette (cardiac muscle) to alpha-actinin, at the Z lines.</text>
</comment>
<evidence type="ECO:0000256" key="6">
    <source>
        <dbReference type="ARBA" id="ARBA00022737"/>
    </source>
</evidence>
<dbReference type="GO" id="GO:0003779">
    <property type="term" value="F:actin binding"/>
    <property type="evidence" value="ECO:0007669"/>
    <property type="project" value="UniProtKB-KW"/>
</dbReference>
<keyword evidence="4" id="KW-0963">Cytoplasm</keyword>
<dbReference type="Pfam" id="PF00888">
    <property type="entry name" value="Cullin"/>
    <property type="match status" value="1"/>
</dbReference>
<feature type="non-terminal residue" evidence="18">
    <location>
        <position position="1"/>
    </location>
</feature>
<dbReference type="InterPro" id="IPR036179">
    <property type="entry name" value="Ig-like_dom_sf"/>
</dbReference>
<dbReference type="OrthoDB" id="6612025at2759"/>
<keyword evidence="9" id="KW-0009">Actin-binding</keyword>
<feature type="compositionally biased region" description="Basic and acidic residues" evidence="16">
    <location>
        <begin position="556"/>
        <end position="573"/>
    </location>
</feature>
<keyword evidence="6" id="KW-0677">Repeat</keyword>
<dbReference type="CDD" id="cd20972">
    <property type="entry name" value="IgI_2_Titin_Z1z2-like"/>
    <property type="match status" value="1"/>
</dbReference>
<dbReference type="InterPro" id="IPR007110">
    <property type="entry name" value="Ig-like_dom"/>
</dbReference>
<dbReference type="InterPro" id="IPR016159">
    <property type="entry name" value="Cullin_repeat-like_dom_sf"/>
</dbReference>
<dbReference type="EMBL" id="CAAE01014747">
    <property type="protein sequence ID" value="CAG04726.1"/>
    <property type="molecule type" value="Genomic_DNA"/>
</dbReference>
<evidence type="ECO:0000256" key="4">
    <source>
        <dbReference type="ARBA" id="ARBA00022490"/>
    </source>
</evidence>
<feature type="region of interest" description="Disordered" evidence="16">
    <location>
        <begin position="1228"/>
        <end position="1276"/>
    </location>
</feature>
<dbReference type="FunFam" id="2.60.40.10:FF:000399">
    <property type="entry name" value="myopalladin isoform X1"/>
    <property type="match status" value="1"/>
</dbReference>
<dbReference type="FunFam" id="2.60.40.10:FF:000256">
    <property type="entry name" value="myopalladin isoform X1"/>
    <property type="match status" value="1"/>
</dbReference>
<proteinExistence type="inferred from homology"/>
<feature type="region of interest" description="Disordered" evidence="16">
    <location>
        <begin position="460"/>
        <end position="492"/>
    </location>
</feature>
<feature type="region of interest" description="Disordered" evidence="16">
    <location>
        <begin position="1016"/>
        <end position="1044"/>
    </location>
</feature>
<keyword evidence="5" id="KW-0597">Phosphoprotein</keyword>
<dbReference type="GO" id="GO:0031625">
    <property type="term" value="F:ubiquitin protein ligase binding"/>
    <property type="evidence" value="ECO:0007669"/>
    <property type="project" value="InterPro"/>
</dbReference>
<evidence type="ECO:0000256" key="3">
    <source>
        <dbReference type="ARBA" id="ARBA00006019"/>
    </source>
</evidence>
<evidence type="ECO:0000256" key="14">
    <source>
        <dbReference type="ARBA" id="ARBA00065479"/>
    </source>
</evidence>
<comment type="subcellular location">
    <subcellularLocation>
        <location evidence="2">Cytoplasm</location>
        <location evidence="2">Myofibril</location>
        <location evidence="2">Sarcomere</location>
        <location evidence="2">Z line</location>
    </subcellularLocation>
    <subcellularLocation>
        <location evidence="1">Nucleus</location>
    </subcellularLocation>
</comment>
<feature type="region of interest" description="Disordered" evidence="16">
    <location>
        <begin position="1295"/>
        <end position="1327"/>
    </location>
</feature>
<comment type="subunit">
    <text evidence="14">Interacts with TTN/titin, NEB, NEBL, ACTN2 and CARP.</text>
</comment>
<dbReference type="InterPro" id="IPR003599">
    <property type="entry name" value="Ig_sub"/>
</dbReference>
<keyword evidence="10" id="KW-0539">Nucleus</keyword>
<reference evidence="18" key="1">
    <citation type="journal article" date="2004" name="Nature">
        <title>Genome duplication in the teleost fish Tetraodon nigroviridis reveals the early vertebrate proto-karyotype.</title>
        <authorList>
            <person name="Jaillon O."/>
            <person name="Aury J.-M."/>
            <person name="Brunet F."/>
            <person name="Petit J.-L."/>
            <person name="Stange-Thomann N."/>
            <person name="Mauceli E."/>
            <person name="Bouneau L."/>
            <person name="Fischer C."/>
            <person name="Ozouf-Costaz C."/>
            <person name="Bernot A."/>
            <person name="Nicaud S."/>
            <person name="Jaffe D."/>
            <person name="Fisher S."/>
            <person name="Lutfalla G."/>
            <person name="Dossat C."/>
            <person name="Segurens B."/>
            <person name="Dasilva C."/>
            <person name="Salanoubat M."/>
            <person name="Levy M."/>
            <person name="Boudet N."/>
            <person name="Castellano S."/>
            <person name="Anthouard V."/>
            <person name="Jubin C."/>
            <person name="Castelli V."/>
            <person name="Katinka M."/>
            <person name="Vacherie B."/>
            <person name="Biemont C."/>
            <person name="Skalli Z."/>
            <person name="Cattolico L."/>
            <person name="Poulain J."/>
            <person name="De Berardinis V."/>
            <person name="Cruaud C."/>
            <person name="Duprat S."/>
            <person name="Brottier P."/>
            <person name="Coutanceau J.-P."/>
            <person name="Gouzy J."/>
            <person name="Parra G."/>
            <person name="Lardier G."/>
            <person name="Chapple C."/>
            <person name="McKernan K.J."/>
            <person name="McEwan P."/>
            <person name="Bosak S."/>
            <person name="Kellis M."/>
            <person name="Volff J.-N."/>
            <person name="Guigo R."/>
            <person name="Zody M.C."/>
            <person name="Mesirov J."/>
            <person name="Lindblad-Toh K."/>
            <person name="Birren B."/>
            <person name="Nusbaum C."/>
            <person name="Kahn D."/>
            <person name="Robinson-Rechavi M."/>
            <person name="Laudet V."/>
            <person name="Schachter V."/>
            <person name="Quetier F."/>
            <person name="Saurin W."/>
            <person name="Scarpelli C."/>
            <person name="Wincker P."/>
            <person name="Lander E.S."/>
            <person name="Weissenbach J."/>
            <person name="Roest Crollius H."/>
        </authorList>
    </citation>
    <scope>NUCLEOTIDE SEQUENCE [LARGE SCALE GENOMIC DNA]</scope>
</reference>
<comment type="similarity">
    <text evidence="3">Belongs to the cullin family.</text>
</comment>
<dbReference type="Gene3D" id="1.20.1310.10">
    <property type="entry name" value="Cullin Repeats"/>
    <property type="match status" value="1"/>
</dbReference>